<evidence type="ECO:0000256" key="4">
    <source>
        <dbReference type="SAM" id="MobiDB-lite"/>
    </source>
</evidence>
<keyword evidence="8" id="KW-1185">Reference proteome</keyword>
<dbReference type="PANTHER" id="PTHR23278:SF32">
    <property type="entry name" value="NEUROMUSCULIN, ISOFORM E"/>
    <property type="match status" value="1"/>
</dbReference>
<feature type="domain" description="Ig-like" evidence="6">
    <location>
        <begin position="717"/>
        <end position="806"/>
    </location>
</feature>
<dbReference type="SUPFAM" id="SSF48726">
    <property type="entry name" value="Immunoglobulin"/>
    <property type="match status" value="7"/>
</dbReference>
<feature type="region of interest" description="Disordered" evidence="4">
    <location>
        <begin position="853"/>
        <end position="874"/>
    </location>
</feature>
<feature type="compositionally biased region" description="Low complexity" evidence="4">
    <location>
        <begin position="1690"/>
        <end position="1704"/>
    </location>
</feature>
<dbReference type="Gene3D" id="2.60.40.10">
    <property type="entry name" value="Immunoglobulins"/>
    <property type="match status" value="8"/>
</dbReference>
<feature type="compositionally biased region" description="Basic and acidic residues" evidence="4">
    <location>
        <begin position="1373"/>
        <end position="1386"/>
    </location>
</feature>
<dbReference type="InterPro" id="IPR013783">
    <property type="entry name" value="Ig-like_fold"/>
</dbReference>
<accession>A0ABM5L3N2</accession>
<feature type="compositionally biased region" description="Basic residues" evidence="4">
    <location>
        <begin position="1611"/>
        <end position="1625"/>
    </location>
</feature>
<feature type="transmembrane region" description="Helical" evidence="5">
    <location>
        <begin position="816"/>
        <end position="841"/>
    </location>
</feature>
<evidence type="ECO:0000256" key="1">
    <source>
        <dbReference type="ARBA" id="ARBA00004167"/>
    </source>
</evidence>
<feature type="region of interest" description="Disordered" evidence="4">
    <location>
        <begin position="965"/>
        <end position="1018"/>
    </location>
</feature>
<feature type="domain" description="Ig-like" evidence="6">
    <location>
        <begin position="631"/>
        <end position="712"/>
    </location>
</feature>
<evidence type="ECO:0000256" key="2">
    <source>
        <dbReference type="ARBA" id="ARBA00023136"/>
    </source>
</evidence>
<dbReference type="InterPro" id="IPR003599">
    <property type="entry name" value="Ig_sub"/>
</dbReference>
<dbReference type="EnsemblMetazoa" id="XM_050661086.1">
    <property type="protein sequence ID" value="XP_050517043.1"/>
    <property type="gene ID" value="LOC126891812"/>
</dbReference>
<keyword evidence="5" id="KW-1133">Transmembrane helix</keyword>
<keyword evidence="2 5" id="KW-0472">Membrane</keyword>
<dbReference type="PROSITE" id="PS50835">
    <property type="entry name" value="IG_LIKE"/>
    <property type="match status" value="8"/>
</dbReference>
<proteinExistence type="predicted"/>
<evidence type="ECO:0000259" key="6">
    <source>
        <dbReference type="PROSITE" id="PS50835"/>
    </source>
</evidence>
<feature type="compositionally biased region" description="Polar residues" evidence="4">
    <location>
        <begin position="1348"/>
        <end position="1361"/>
    </location>
</feature>
<dbReference type="SMART" id="SM00409">
    <property type="entry name" value="IG"/>
    <property type="match status" value="5"/>
</dbReference>
<dbReference type="Pfam" id="PF13927">
    <property type="entry name" value="Ig_3"/>
    <property type="match status" value="2"/>
</dbReference>
<dbReference type="GeneID" id="126891812"/>
<dbReference type="PANTHER" id="PTHR23278">
    <property type="entry name" value="SIDESTEP PROTEIN"/>
    <property type="match status" value="1"/>
</dbReference>
<comment type="subcellular location">
    <subcellularLocation>
        <location evidence="1">Membrane</location>
        <topology evidence="1">Single-pass membrane protein</topology>
    </subcellularLocation>
</comment>
<dbReference type="InterPro" id="IPR003598">
    <property type="entry name" value="Ig_sub2"/>
</dbReference>
<dbReference type="Pfam" id="PF13895">
    <property type="entry name" value="Ig_2"/>
    <property type="match status" value="1"/>
</dbReference>
<feature type="compositionally biased region" description="Polar residues" evidence="4">
    <location>
        <begin position="1387"/>
        <end position="1398"/>
    </location>
</feature>
<dbReference type="InterPro" id="IPR007110">
    <property type="entry name" value="Ig-like_dom"/>
</dbReference>
<evidence type="ECO:0000256" key="3">
    <source>
        <dbReference type="ARBA" id="ARBA00023157"/>
    </source>
</evidence>
<feature type="region of interest" description="Disordered" evidence="4">
    <location>
        <begin position="1682"/>
        <end position="1723"/>
    </location>
</feature>
<evidence type="ECO:0000256" key="5">
    <source>
        <dbReference type="SAM" id="Phobius"/>
    </source>
</evidence>
<dbReference type="InterPro" id="IPR013162">
    <property type="entry name" value="CD80_C2-set"/>
</dbReference>
<dbReference type="InterPro" id="IPR036179">
    <property type="entry name" value="Ig-like_dom_sf"/>
</dbReference>
<keyword evidence="3" id="KW-1015">Disulfide bond</keyword>
<feature type="domain" description="Ig-like" evidence="6">
    <location>
        <begin position="1"/>
        <end position="80"/>
    </location>
</feature>
<evidence type="ECO:0000313" key="8">
    <source>
        <dbReference type="Proteomes" id="UP001652700"/>
    </source>
</evidence>
<reference evidence="7" key="1">
    <citation type="submission" date="2025-05" db="UniProtKB">
        <authorList>
            <consortium name="EnsemblMetazoa"/>
        </authorList>
    </citation>
    <scope>IDENTIFICATION</scope>
</reference>
<dbReference type="SMART" id="SM00408">
    <property type="entry name" value="IGc2"/>
    <property type="match status" value="7"/>
</dbReference>
<feature type="compositionally biased region" description="Basic and acidic residues" evidence="4">
    <location>
        <begin position="859"/>
        <end position="868"/>
    </location>
</feature>
<evidence type="ECO:0000313" key="7">
    <source>
        <dbReference type="EnsemblMetazoa" id="XP_050517043.1"/>
    </source>
</evidence>
<keyword evidence="5" id="KW-0812">Transmembrane</keyword>
<feature type="domain" description="Ig-like" evidence="6">
    <location>
        <begin position="423"/>
        <end position="507"/>
    </location>
</feature>
<feature type="domain" description="Ig-like" evidence="6">
    <location>
        <begin position="90"/>
        <end position="193"/>
    </location>
</feature>
<dbReference type="RefSeq" id="XP_050517043.1">
    <property type="nucleotide sequence ID" value="XM_050661086.1"/>
</dbReference>
<dbReference type="Pfam" id="PF08205">
    <property type="entry name" value="C2-set_2"/>
    <property type="match status" value="2"/>
</dbReference>
<protein>
    <recommendedName>
        <fullName evidence="6">Ig-like domain-containing protein</fullName>
    </recommendedName>
</protein>
<feature type="domain" description="Ig-like" evidence="6">
    <location>
        <begin position="512"/>
        <end position="626"/>
    </location>
</feature>
<sequence length="1723" mass="191711">MEEGDELDLICEATGGKPTPMVRWFNGSTEISRAKYSVSKSKDDVETGMSTLKLTLRRGDLLARFECRVESDALKEPIISWVQIDVNVRPLGINLTGVENHVVQGTNVKLDCKVFNARPAATVRWANGSNSITIDNKTIMESPINTKYVEEKDGTFTTISSLSFKASHWENGRTIHCFAENAVMSKNAEPELRSNLILDVRYPPVITVSPKYAVVNESTEQNTTSAFLNCVYFSNPQKLTSVAWLKDGRPLVLNDTKKFIGGNIGNPPLYITNVTREDLGEYTCALGNEIGTETSEESLSLNVIYTPDVEVVMEPFAPVKAIDKRTVLIMCNVTSGNPSNLLKVRWFLEGELMKEFPECNYTNIDENGNAEGNGGPFCGLDPSILSLERVDESFSGNYTCQGMNKGGWGPVSEPQELVVYYPPGPARIRYAPSKVVKGGSVNLTCTVESSGRPDNVSYIWHRGSHVLTNVTQSVYTIPSARLETRNNFSCAAQNEGGKGAQASVFVNVYAAPAFTKKPKTYQGILYTSKHINLSCVVECYPECGIVWYKDGIKLDVKHNHLYTVETHFLPPNQQMNDFESINSTLIWNMTAWPGGMLNKTAPNTNYTCQATSNKIGVGITSTAEIAVDYPPEEVTTSDKTVNVKEGEAPATVKCYGKGRPALSFQWKRMDNAEVISTNDVLSLSKMSRSDKAAYMCEASNKHGLETAMVHFNVQYAPDCSITHADRDGTPSLVCTALANPPEMTFVWRVKEGNETFNETSNIIQDGAKSYLQLDSSVENPRTYYCIANNSIGFSNACHAEVAGSLSWWKDLNQDKWIIIIASIIAIVIFIIIICVIIIILCRRKRADTKYNSPLEMEERENPEGHSPDSTDQSKWPLQPGVLIHINKMNNVSISQLTPRITPYKTTSVSTLRNFSKYSKYKRNKSKIYARLERIADFLGMARGRERIPSGIKESASGVVTFRKIHHNPPIQYPPVRSRKRKKPGSAPNMSSTEDKPRLGGGLPLGGTADPLSDPDKGFYENLPFHGMQNPPTKPISIIAPFHQRNIARKFVPSASTKSLISSTQTLASTGLFQFGESAPHTVKRNQSFNGFQNHPPGRLHFTSSQQIFSITGSMNNSLFGSMNSQPSLNTSNSTRCLPSIFFYLPPKFSQHTGAFSFSGLPKQTSGRINRVQSLHAGDLPKQGLRKITRLDSVSSADAVLGRSDEQEIRRTASGINKSTEEPVRRSEKINLRRRVSCGSNRKLATIVEKRFGSLDIRTHKCYSPTFYSMRCKKHAKKRPIIVTLPKKCFSELALSNKPEKQTENLSDSIQITEESPNARLSQSLPIPAPRCRKKHEIVYANISKSLNSTISSDQNTSGSSCENEEQEPSITEVEVHAETTKSKPRDSTVQLPPSKSFSTSALLDHKPKLIAVSPKTNNSILISPQALKNSPVLKVSPNFIKPNIVSPKGALSLQIQAKIKTSAELDKSDIKVDGKKSEHVSSVPKMPILNAAHSWNYNVSNKNNQNAFYTLSTPNFKQLNTMAPPQYSATIPHQKHTKLIPKALFQEQVQKSKSFSSKSKQKKNHFQIPLQKCHSFKFQTAESYFQPIKNIHEENLMRNGYVSDFPESTAHRSRHHKREKHKQKTKGPLVLRRPSDYQENVHFQENMQNSVQLQYPQPLLGRQMPLTTNKPNGVVYADLDMPANKRSSHDSTSSSKSKSSQNSKQKTEYATLKFNEIGQEIDV</sequence>
<feature type="domain" description="Ig-like" evidence="6">
    <location>
        <begin position="307"/>
        <end position="418"/>
    </location>
</feature>
<feature type="domain" description="Ig-like" evidence="6">
    <location>
        <begin position="204"/>
        <end position="300"/>
    </location>
</feature>
<organism evidence="7 8">
    <name type="scientific">Diabrotica virgifera virgifera</name>
    <name type="common">western corn rootworm</name>
    <dbReference type="NCBI Taxonomy" id="50390"/>
    <lineage>
        <taxon>Eukaryota</taxon>
        <taxon>Metazoa</taxon>
        <taxon>Ecdysozoa</taxon>
        <taxon>Arthropoda</taxon>
        <taxon>Hexapoda</taxon>
        <taxon>Insecta</taxon>
        <taxon>Pterygota</taxon>
        <taxon>Neoptera</taxon>
        <taxon>Endopterygota</taxon>
        <taxon>Coleoptera</taxon>
        <taxon>Polyphaga</taxon>
        <taxon>Cucujiformia</taxon>
        <taxon>Chrysomeloidea</taxon>
        <taxon>Chrysomelidae</taxon>
        <taxon>Galerucinae</taxon>
        <taxon>Diabroticina</taxon>
        <taxon>Diabroticites</taxon>
        <taxon>Diabrotica</taxon>
    </lineage>
</organism>
<feature type="region of interest" description="Disordered" evidence="4">
    <location>
        <begin position="1348"/>
        <end position="1398"/>
    </location>
</feature>
<feature type="region of interest" description="Disordered" evidence="4">
    <location>
        <begin position="1603"/>
        <end position="1628"/>
    </location>
</feature>
<dbReference type="Proteomes" id="UP001652700">
    <property type="component" value="Unplaced"/>
</dbReference>
<name>A0ABM5L3N2_DIAVI</name>